<name>A0A0U1NT02_9BACI</name>
<dbReference type="SUPFAM" id="SSF81631">
    <property type="entry name" value="PAP/OAS1 substrate-binding domain"/>
    <property type="match status" value="1"/>
</dbReference>
<evidence type="ECO:0000313" key="2">
    <source>
        <dbReference type="Proteomes" id="UP000199087"/>
    </source>
</evidence>
<protein>
    <submittedName>
        <fullName evidence="1">Adenylyltransferase</fullName>
    </submittedName>
</protein>
<dbReference type="GO" id="GO:0016779">
    <property type="term" value="F:nucleotidyltransferase activity"/>
    <property type="evidence" value="ECO:0007669"/>
    <property type="project" value="UniProtKB-KW"/>
</dbReference>
<dbReference type="AlphaFoldDB" id="A0A0U1NT02"/>
<keyword evidence="2" id="KW-1185">Reference proteome</keyword>
<dbReference type="EMBL" id="CVRB01000001">
    <property type="protein sequence ID" value="CRK80862.1"/>
    <property type="molecule type" value="Genomic_DNA"/>
</dbReference>
<dbReference type="Gene3D" id="3.30.460.10">
    <property type="entry name" value="Beta Polymerase, domain 2"/>
    <property type="match status" value="1"/>
</dbReference>
<organism evidence="1 2">
    <name type="scientific">Neobacillus massiliamazoniensis</name>
    <dbReference type="NCBI Taxonomy" id="1499688"/>
    <lineage>
        <taxon>Bacteria</taxon>
        <taxon>Bacillati</taxon>
        <taxon>Bacillota</taxon>
        <taxon>Bacilli</taxon>
        <taxon>Bacillales</taxon>
        <taxon>Bacillaceae</taxon>
        <taxon>Neobacillus</taxon>
    </lineage>
</organism>
<dbReference type="RefSeq" id="WP_090630992.1">
    <property type="nucleotide sequence ID" value="NZ_CVRB01000001.1"/>
</dbReference>
<dbReference type="STRING" id="1499688.BN000_00752"/>
<accession>A0A0U1NT02</accession>
<keyword evidence="1" id="KW-0548">Nucleotidyltransferase</keyword>
<dbReference type="InterPro" id="IPR007530">
    <property type="entry name" value="Aminoglycoside_adenylylTfrase"/>
</dbReference>
<dbReference type="OrthoDB" id="9776406at2"/>
<dbReference type="PIRSF" id="PIRSF000812">
    <property type="entry name" value="AAD"/>
    <property type="match status" value="1"/>
</dbReference>
<dbReference type="Pfam" id="PF04439">
    <property type="entry name" value="Adenyl_transf"/>
    <property type="match status" value="1"/>
</dbReference>
<dbReference type="SUPFAM" id="SSF81301">
    <property type="entry name" value="Nucleotidyltransferase"/>
    <property type="match status" value="1"/>
</dbReference>
<dbReference type="Gene3D" id="1.20.120.330">
    <property type="entry name" value="Nucleotidyltransferases domain 2"/>
    <property type="match status" value="1"/>
</dbReference>
<reference evidence="2" key="1">
    <citation type="submission" date="2015-05" db="EMBL/GenBank/DDBJ databases">
        <authorList>
            <person name="Urmite Genomes"/>
        </authorList>
    </citation>
    <scope>NUCLEOTIDE SEQUENCE [LARGE SCALE GENOMIC DNA]</scope>
    <source>
        <strain evidence="2">LF1</strain>
    </source>
</reference>
<evidence type="ECO:0000313" key="1">
    <source>
        <dbReference type="EMBL" id="CRK80862.1"/>
    </source>
</evidence>
<proteinExistence type="predicted"/>
<gene>
    <name evidence="1" type="ORF">BN000_00752</name>
</gene>
<dbReference type="InterPro" id="IPR043519">
    <property type="entry name" value="NT_sf"/>
</dbReference>
<dbReference type="Proteomes" id="UP000199087">
    <property type="component" value="Unassembled WGS sequence"/>
</dbReference>
<keyword evidence="1" id="KW-0808">Transferase</keyword>
<sequence>MRTETEMFDLILNTAKNDERIRAVLLNGSRANPNVKKDIFQDYDIVYIVRDIASFTTDHSWVDHFGARIMMQMPEDKELPPAEKNGHFVYLMWFKDGNRIDLTLIPFEKMDELMKEDSLTQLLLDKDSLISKLPASSDKDYLIKRPSEKEFQDLCNEFWWICMNISKGLWREELTYAMFMYEQINRNVLIQMIEWDVGIKTNFTKSAGKFGKYLQEFLEEDEWNAFVATYSDGKFENIWNALFNMIDLFRKIALRVARHFELEYPFEDDKNVTDFLIHIKYLPNDAKEIY</sequence>